<accession>A0ABU0ZS49</accession>
<evidence type="ECO:0000313" key="1">
    <source>
        <dbReference type="EMBL" id="MDQ7909788.1"/>
    </source>
</evidence>
<dbReference type="EMBL" id="JAVHUY010000046">
    <property type="protein sequence ID" value="MDQ7909788.1"/>
    <property type="molecule type" value="Genomic_DNA"/>
</dbReference>
<keyword evidence="2" id="KW-1185">Reference proteome</keyword>
<reference evidence="1 2" key="1">
    <citation type="submission" date="2023-08" db="EMBL/GenBank/DDBJ databases">
        <title>Phytohabitans sansha sp. nov., isolated from marine sediment.</title>
        <authorList>
            <person name="Zhao Y."/>
            <person name="Yi K."/>
        </authorList>
    </citation>
    <scope>NUCLEOTIDE SEQUENCE [LARGE SCALE GENOMIC DNA]</scope>
    <source>
        <strain evidence="1 2">ZYX-F-186</strain>
    </source>
</reference>
<organism evidence="1 2">
    <name type="scientific">Phytohabitans maris</name>
    <dbReference type="NCBI Taxonomy" id="3071409"/>
    <lineage>
        <taxon>Bacteria</taxon>
        <taxon>Bacillati</taxon>
        <taxon>Actinomycetota</taxon>
        <taxon>Actinomycetes</taxon>
        <taxon>Micromonosporales</taxon>
        <taxon>Micromonosporaceae</taxon>
    </lineage>
</organism>
<gene>
    <name evidence="1" type="ORF">RB614_35350</name>
</gene>
<sequence>MLDERPQCLPVTAASGLGDLDIGDLIGMVTSTPVTMVVLRQQTLLDEGVQCEFRPAAMVRSAM</sequence>
<evidence type="ECO:0000313" key="2">
    <source>
        <dbReference type="Proteomes" id="UP001230908"/>
    </source>
</evidence>
<proteinExistence type="predicted"/>
<comment type="caution">
    <text evidence="1">The sequence shown here is derived from an EMBL/GenBank/DDBJ whole genome shotgun (WGS) entry which is preliminary data.</text>
</comment>
<dbReference type="Proteomes" id="UP001230908">
    <property type="component" value="Unassembled WGS sequence"/>
</dbReference>
<protein>
    <submittedName>
        <fullName evidence="1">Uncharacterized protein</fullName>
    </submittedName>
</protein>
<name>A0ABU0ZS49_9ACTN</name>